<accession>A0A9D3RRA8</accession>
<keyword evidence="5" id="KW-0206">Cytoskeleton</keyword>
<comment type="similarity">
    <text evidence="6">Belongs to the CSTPP1 family.</text>
</comment>
<dbReference type="InterPro" id="IPR038968">
    <property type="entry name" value="CSTPP1"/>
</dbReference>
<dbReference type="AlphaFoldDB" id="A0A9D3RRA8"/>
<dbReference type="EMBL" id="JAFIRN010000011">
    <property type="protein sequence ID" value="KAG5839925.1"/>
    <property type="molecule type" value="Genomic_DNA"/>
</dbReference>
<feature type="compositionally biased region" description="Basic residues" evidence="9">
    <location>
        <begin position="265"/>
        <end position="276"/>
    </location>
</feature>
<gene>
    <name evidence="10" type="ORF">ANANG_G00210420</name>
</gene>
<evidence type="ECO:0000256" key="4">
    <source>
        <dbReference type="ARBA" id="ARBA00022701"/>
    </source>
</evidence>
<evidence type="ECO:0000256" key="5">
    <source>
        <dbReference type="ARBA" id="ARBA00023212"/>
    </source>
</evidence>
<comment type="subcellular location">
    <subcellularLocation>
        <location evidence="1">Cytoplasm</location>
        <location evidence="1">Cytoskeleton</location>
        <location evidence="1">Microtubule organizing center</location>
        <location evidence="1">Centrosome</location>
        <location evidence="1">Centriolar satellite</location>
    </subcellularLocation>
</comment>
<keyword evidence="2" id="KW-0963">Cytoplasm</keyword>
<name>A0A9D3RRA8_ANGAN</name>
<organism evidence="10 11">
    <name type="scientific">Anguilla anguilla</name>
    <name type="common">European freshwater eel</name>
    <name type="synonym">Muraena anguilla</name>
    <dbReference type="NCBI Taxonomy" id="7936"/>
    <lineage>
        <taxon>Eukaryota</taxon>
        <taxon>Metazoa</taxon>
        <taxon>Chordata</taxon>
        <taxon>Craniata</taxon>
        <taxon>Vertebrata</taxon>
        <taxon>Euteleostomi</taxon>
        <taxon>Actinopterygii</taxon>
        <taxon>Neopterygii</taxon>
        <taxon>Teleostei</taxon>
        <taxon>Anguilliformes</taxon>
        <taxon>Anguillidae</taxon>
        <taxon>Anguilla</taxon>
    </lineage>
</organism>
<dbReference type="Proteomes" id="UP001044222">
    <property type="component" value="Chromosome 11"/>
</dbReference>
<keyword evidence="11" id="KW-1185">Reference proteome</keyword>
<protein>
    <recommendedName>
        <fullName evidence="7">Centriolar satellite-associated tubulin polyglutamylase complex regulator 1</fullName>
    </recommendedName>
</protein>
<evidence type="ECO:0000256" key="9">
    <source>
        <dbReference type="SAM" id="MobiDB-lite"/>
    </source>
</evidence>
<keyword evidence="3" id="KW-0597">Phosphoprotein</keyword>
<dbReference type="PANTHER" id="PTHR34252:SF1">
    <property type="entry name" value="CENTRIOLAR SATELLITE-ASSOCIATED TUBULIN POLYGLUTAMYLASE COMPLEX REGULATOR 1"/>
    <property type="match status" value="1"/>
</dbReference>
<evidence type="ECO:0000256" key="1">
    <source>
        <dbReference type="ARBA" id="ARBA00004607"/>
    </source>
</evidence>
<comment type="caution">
    <text evidence="10">The sequence shown here is derived from an EMBL/GenBank/DDBJ whole genome shotgun (WGS) entry which is preliminary data.</text>
</comment>
<dbReference type="GO" id="GO:0005874">
    <property type="term" value="C:microtubule"/>
    <property type="evidence" value="ECO:0007669"/>
    <property type="project" value="UniProtKB-KW"/>
</dbReference>
<feature type="region of interest" description="Disordered" evidence="9">
    <location>
        <begin position="245"/>
        <end position="293"/>
    </location>
</feature>
<sequence>MKDATRRHFSAVFGQLRQREEREPRPVQEFAYVKATPHNRASFVRVFWRSFRQIGKNGDLLAMMEYSSLLQLLCPDFPVEMVQKAARIVLMDDAMDCPMSFADFLYAFQVQFYFEEFLGSVAVIYRDLLSGKSPNTVIVPTSSPAERLPHLAPDDTAAQEGVDSALFCSYLEALCERYKHNHPSTDGIREILQSAQRVTFYGFVMALAKHEGISQDIGSLPNKADLLVDPAMDQELEKLIAQLSLSPAPHGGSSGPGQKEPPRKASPRKSLHHRKRIEMESDGSTEETDSSEN</sequence>
<dbReference type="GO" id="GO:0034451">
    <property type="term" value="C:centriolar satellite"/>
    <property type="evidence" value="ECO:0007669"/>
    <property type="project" value="UniProtKB-SubCell"/>
</dbReference>
<dbReference type="PANTHER" id="PTHR34252">
    <property type="entry name" value="UPF0705 PROTEIN C11ORF49"/>
    <property type="match status" value="1"/>
</dbReference>
<evidence type="ECO:0000313" key="11">
    <source>
        <dbReference type="Proteomes" id="UP001044222"/>
    </source>
</evidence>
<evidence type="ECO:0000256" key="7">
    <source>
        <dbReference type="ARBA" id="ARBA00033769"/>
    </source>
</evidence>
<reference evidence="10" key="1">
    <citation type="submission" date="2021-01" db="EMBL/GenBank/DDBJ databases">
        <title>A chromosome-scale assembly of European eel, Anguilla anguilla.</title>
        <authorList>
            <person name="Henkel C."/>
            <person name="Jong-Raadsen S.A."/>
            <person name="Dufour S."/>
            <person name="Weltzien F.-A."/>
            <person name="Palstra A.P."/>
            <person name="Pelster B."/>
            <person name="Spaink H.P."/>
            <person name="Van Den Thillart G.E."/>
            <person name="Jansen H."/>
            <person name="Zahm M."/>
            <person name="Klopp C."/>
            <person name="Cedric C."/>
            <person name="Louis A."/>
            <person name="Berthelot C."/>
            <person name="Parey E."/>
            <person name="Roest Crollius H."/>
            <person name="Montfort J."/>
            <person name="Robinson-Rechavi M."/>
            <person name="Bucao C."/>
            <person name="Bouchez O."/>
            <person name="Gislard M."/>
            <person name="Lluch J."/>
            <person name="Milhes M."/>
            <person name="Lampietro C."/>
            <person name="Lopez Roques C."/>
            <person name="Donnadieu C."/>
            <person name="Braasch I."/>
            <person name="Desvignes T."/>
            <person name="Postlethwait J."/>
            <person name="Bobe J."/>
            <person name="Guiguen Y."/>
            <person name="Dirks R."/>
        </authorList>
    </citation>
    <scope>NUCLEOTIDE SEQUENCE</scope>
    <source>
        <strain evidence="10">Tag_6206</strain>
        <tissue evidence="10">Liver</tissue>
    </source>
</reference>
<evidence type="ECO:0000256" key="6">
    <source>
        <dbReference type="ARBA" id="ARBA00033750"/>
    </source>
</evidence>
<proteinExistence type="inferred from homology"/>
<evidence type="ECO:0000256" key="2">
    <source>
        <dbReference type="ARBA" id="ARBA00022490"/>
    </source>
</evidence>
<evidence type="ECO:0000256" key="3">
    <source>
        <dbReference type="ARBA" id="ARBA00022553"/>
    </source>
</evidence>
<feature type="compositionally biased region" description="Acidic residues" evidence="9">
    <location>
        <begin position="280"/>
        <end position="293"/>
    </location>
</feature>
<comment type="function">
    <text evidence="8">Regulator of the tubulin polyglutamylase complex (TPGC) that controls cytoskeletal organization, nuclear shape, and cilium disassembly by balancing microtubule and actin assembly. Regulates the assembly and stability of the TPGC and thereby modulates polyglutamylation of the microtubule, which antagonizes MAP4 binding.</text>
</comment>
<keyword evidence="4" id="KW-0493">Microtubule</keyword>
<evidence type="ECO:0000256" key="8">
    <source>
        <dbReference type="ARBA" id="ARBA00045673"/>
    </source>
</evidence>
<evidence type="ECO:0000313" key="10">
    <source>
        <dbReference type="EMBL" id="KAG5839925.1"/>
    </source>
</evidence>